<feature type="compositionally biased region" description="Polar residues" evidence="1">
    <location>
        <begin position="218"/>
        <end position="227"/>
    </location>
</feature>
<name>A0AAE0ECB7_9ROSI</name>
<feature type="domain" description="Zinc knuckle CX2CX4HX4C" evidence="2">
    <location>
        <begin position="52"/>
        <end position="91"/>
    </location>
</feature>
<feature type="compositionally biased region" description="Basic residues" evidence="1">
    <location>
        <begin position="208"/>
        <end position="217"/>
    </location>
</feature>
<dbReference type="InterPro" id="IPR025836">
    <property type="entry name" value="Zn_knuckle_CX2CX4HX4C"/>
</dbReference>
<evidence type="ECO:0000256" key="1">
    <source>
        <dbReference type="SAM" id="MobiDB-lite"/>
    </source>
</evidence>
<dbReference type="AlphaFoldDB" id="A0AAE0ECB7"/>
<feature type="region of interest" description="Disordered" evidence="1">
    <location>
        <begin position="103"/>
        <end position="169"/>
    </location>
</feature>
<dbReference type="Pfam" id="PF14392">
    <property type="entry name" value="zf-CCHC_4"/>
    <property type="match status" value="1"/>
</dbReference>
<dbReference type="Gene3D" id="3.60.10.10">
    <property type="entry name" value="Endonuclease/exonuclease/phosphatase"/>
    <property type="match status" value="1"/>
</dbReference>
<sequence length="459" mass="51687">MAVWVKLSKLPMEWINSDLLWNVWGMLGTTYKVDPITETQARGRFARICVEIDITKPLKGMLNIEERVIKVEYENLGLICYKCGRVGHSKEVFYGRNMRSNNGPKFARKRSGNMDSLGKMDNDNRVESGPHTHEVKTSRQSTETRKEDVKNIIDRSSKDGLSSAKDTKVGVKKVGGKQLNSPASKYLLSNLGDNSSFNKSIKENVRKGNVKSNKKGKQQVTHTQTGSQINDMEEDLQDSKVLNIFHREASQIMVPGYQSLSSGEINDNIVVEKDVDPKLDSSLQQIDISNASSFDEVASKLKKAMEGAGKKGFAKAVIDLQNLYKFEASGFSGGIWLLWNDNKVKLQVVASSGHTITIVVVKGSDYWVLTIVYVNPSVVIRRHLWKYLSAIRDCFKGPWVVMGDFNEITCSMEKRGGRGYFSKTGFVDWISENKLVDLGFISQKFTWITRRGISEDIWE</sequence>
<gene>
    <name evidence="3" type="ORF">Dsin_008270</name>
</gene>
<dbReference type="PANTHER" id="PTHR31286:SF99">
    <property type="entry name" value="DUF4283 DOMAIN-CONTAINING PROTEIN"/>
    <property type="match status" value="1"/>
</dbReference>
<evidence type="ECO:0000259" key="2">
    <source>
        <dbReference type="Pfam" id="PF14392"/>
    </source>
</evidence>
<feature type="compositionally biased region" description="Basic and acidic residues" evidence="1">
    <location>
        <begin position="118"/>
        <end position="158"/>
    </location>
</feature>
<dbReference type="EMBL" id="JANJYJ010000003">
    <property type="protein sequence ID" value="KAK3221245.1"/>
    <property type="molecule type" value="Genomic_DNA"/>
</dbReference>
<feature type="region of interest" description="Disordered" evidence="1">
    <location>
        <begin position="205"/>
        <end position="227"/>
    </location>
</feature>
<comment type="caution">
    <text evidence="3">The sequence shown here is derived from an EMBL/GenBank/DDBJ whole genome shotgun (WGS) entry which is preliminary data.</text>
</comment>
<organism evidence="3 4">
    <name type="scientific">Dipteronia sinensis</name>
    <dbReference type="NCBI Taxonomy" id="43782"/>
    <lineage>
        <taxon>Eukaryota</taxon>
        <taxon>Viridiplantae</taxon>
        <taxon>Streptophyta</taxon>
        <taxon>Embryophyta</taxon>
        <taxon>Tracheophyta</taxon>
        <taxon>Spermatophyta</taxon>
        <taxon>Magnoliopsida</taxon>
        <taxon>eudicotyledons</taxon>
        <taxon>Gunneridae</taxon>
        <taxon>Pentapetalae</taxon>
        <taxon>rosids</taxon>
        <taxon>malvids</taxon>
        <taxon>Sapindales</taxon>
        <taxon>Sapindaceae</taxon>
        <taxon>Hippocastanoideae</taxon>
        <taxon>Acereae</taxon>
        <taxon>Dipteronia</taxon>
    </lineage>
</organism>
<evidence type="ECO:0000313" key="4">
    <source>
        <dbReference type="Proteomes" id="UP001281410"/>
    </source>
</evidence>
<dbReference type="SUPFAM" id="SSF56219">
    <property type="entry name" value="DNase I-like"/>
    <property type="match status" value="1"/>
</dbReference>
<keyword evidence="4" id="KW-1185">Reference proteome</keyword>
<evidence type="ECO:0000313" key="3">
    <source>
        <dbReference type="EMBL" id="KAK3221245.1"/>
    </source>
</evidence>
<proteinExistence type="predicted"/>
<dbReference type="PANTHER" id="PTHR31286">
    <property type="entry name" value="GLYCINE-RICH CELL WALL STRUCTURAL PROTEIN 1.8-LIKE"/>
    <property type="match status" value="1"/>
</dbReference>
<dbReference type="InterPro" id="IPR036691">
    <property type="entry name" value="Endo/exonu/phosph_ase_sf"/>
</dbReference>
<protein>
    <recommendedName>
        <fullName evidence="2">Zinc knuckle CX2CX4HX4C domain-containing protein</fullName>
    </recommendedName>
</protein>
<dbReference type="InterPro" id="IPR040256">
    <property type="entry name" value="At4g02000-like"/>
</dbReference>
<accession>A0AAE0ECB7</accession>
<dbReference type="Proteomes" id="UP001281410">
    <property type="component" value="Unassembled WGS sequence"/>
</dbReference>
<reference evidence="3" key="1">
    <citation type="journal article" date="2023" name="Plant J.">
        <title>Genome sequences and population genomics provide insights into the demographic history, inbreeding, and mutation load of two 'living fossil' tree species of Dipteronia.</title>
        <authorList>
            <person name="Feng Y."/>
            <person name="Comes H.P."/>
            <person name="Chen J."/>
            <person name="Zhu S."/>
            <person name="Lu R."/>
            <person name="Zhang X."/>
            <person name="Li P."/>
            <person name="Qiu J."/>
            <person name="Olsen K.M."/>
            <person name="Qiu Y."/>
        </authorList>
    </citation>
    <scope>NUCLEOTIDE SEQUENCE</scope>
    <source>
        <strain evidence="3">NBL</strain>
    </source>
</reference>